<evidence type="ECO:0000256" key="7">
    <source>
        <dbReference type="ARBA" id="ARBA00022729"/>
    </source>
</evidence>
<evidence type="ECO:0000259" key="17">
    <source>
        <dbReference type="PROSITE" id="PS50905"/>
    </source>
</evidence>
<evidence type="ECO:0000256" key="15">
    <source>
        <dbReference type="RuleBase" id="RU361145"/>
    </source>
</evidence>
<protein>
    <recommendedName>
        <fullName evidence="15">Ferritin</fullName>
        <ecNumber evidence="15">1.16.3.1</ecNumber>
    </recommendedName>
</protein>
<dbReference type="GO" id="GO:0008199">
    <property type="term" value="F:ferric iron binding"/>
    <property type="evidence" value="ECO:0007669"/>
    <property type="project" value="InterPro"/>
</dbReference>
<dbReference type="GO" id="GO:0006826">
    <property type="term" value="P:iron ion transport"/>
    <property type="evidence" value="ECO:0007669"/>
    <property type="project" value="InterPro"/>
</dbReference>
<dbReference type="KEGG" id="clec:106669855"/>
<dbReference type="InterPro" id="IPR012347">
    <property type="entry name" value="Ferritin-like"/>
</dbReference>
<evidence type="ECO:0000256" key="1">
    <source>
        <dbReference type="ARBA" id="ARBA00004555"/>
    </source>
</evidence>
<dbReference type="EC" id="1.16.3.1" evidence="15"/>
<dbReference type="InterPro" id="IPR009040">
    <property type="entry name" value="Ferritin-like_diiron"/>
</dbReference>
<dbReference type="GO" id="GO:0005794">
    <property type="term" value="C:Golgi apparatus"/>
    <property type="evidence" value="ECO:0007669"/>
    <property type="project" value="UniProtKB-SubCell"/>
</dbReference>
<dbReference type="InterPro" id="IPR008331">
    <property type="entry name" value="Ferritin_DPS_dom"/>
</dbReference>
<keyword evidence="4 15" id="KW-0409">Iron storage</keyword>
<keyword evidence="6 14" id="KW-0479">Metal-binding</keyword>
<name>A0A8I6S3L6_CIMLE</name>
<dbReference type="AlphaFoldDB" id="A0A8I6S3L6"/>
<feature type="binding site" evidence="14">
    <location>
        <position position="185"/>
    </location>
    <ligand>
        <name>Fe cation</name>
        <dbReference type="ChEBI" id="CHEBI:24875"/>
        <label>1</label>
    </ligand>
</feature>
<evidence type="ECO:0000256" key="16">
    <source>
        <dbReference type="SAM" id="SignalP"/>
    </source>
</evidence>
<dbReference type="RefSeq" id="XP_014255155.1">
    <property type="nucleotide sequence ID" value="XM_014399669.2"/>
</dbReference>
<dbReference type="Pfam" id="PF00210">
    <property type="entry name" value="Ferritin"/>
    <property type="match status" value="1"/>
</dbReference>
<dbReference type="GO" id="GO:0008198">
    <property type="term" value="F:ferrous iron binding"/>
    <property type="evidence" value="ECO:0007669"/>
    <property type="project" value="TreeGrafter"/>
</dbReference>
<dbReference type="FunFam" id="1.20.1260.10:FF:000017">
    <property type="entry name" value="Ferritin"/>
    <property type="match status" value="1"/>
</dbReference>
<evidence type="ECO:0000256" key="11">
    <source>
        <dbReference type="ARBA" id="ARBA00023157"/>
    </source>
</evidence>
<dbReference type="GO" id="GO:0005576">
    <property type="term" value="C:extracellular region"/>
    <property type="evidence" value="ECO:0007669"/>
    <property type="project" value="UniProtKB-SubCell"/>
</dbReference>
<organism evidence="18 19">
    <name type="scientific">Cimex lectularius</name>
    <name type="common">Bed bug</name>
    <name type="synonym">Acanthia lectularia</name>
    <dbReference type="NCBI Taxonomy" id="79782"/>
    <lineage>
        <taxon>Eukaryota</taxon>
        <taxon>Metazoa</taxon>
        <taxon>Ecdysozoa</taxon>
        <taxon>Arthropoda</taxon>
        <taxon>Hexapoda</taxon>
        <taxon>Insecta</taxon>
        <taxon>Pterygota</taxon>
        <taxon>Neoptera</taxon>
        <taxon>Paraneoptera</taxon>
        <taxon>Hemiptera</taxon>
        <taxon>Heteroptera</taxon>
        <taxon>Panheteroptera</taxon>
        <taxon>Cimicomorpha</taxon>
        <taxon>Cimicidae</taxon>
        <taxon>Cimex</taxon>
    </lineage>
</organism>
<sequence>MKNIIFLSALFVFAGGQEFEDTLEGKCKSKLLSNVPTDWITMSDGCTQKMKEQVKEEFQAAMTYMAMGAHFAKDVVNRPGFSKMFFKAASEEREHGMKIMDYLIMRGGLLKDFSNIIGQPRPTNNKTAWKSGFEALSDALALESHVTRKITALVKACEDSPAIGIQLRNDYHLVDYLTGDFLEEQLKGQREIAGRVSTLGKMMDDHGPLGEFLYDKKLLEE</sequence>
<evidence type="ECO:0000256" key="4">
    <source>
        <dbReference type="ARBA" id="ARBA00022434"/>
    </source>
</evidence>
<evidence type="ECO:0000256" key="9">
    <source>
        <dbReference type="ARBA" id="ARBA00023004"/>
    </source>
</evidence>
<evidence type="ECO:0000313" key="18">
    <source>
        <dbReference type="EnsemblMetazoa" id="XP_014255155.1"/>
    </source>
</evidence>
<keyword evidence="10" id="KW-0333">Golgi apparatus</keyword>
<feature type="signal peptide" evidence="16">
    <location>
        <begin position="1"/>
        <end position="16"/>
    </location>
</feature>
<reference evidence="18" key="1">
    <citation type="submission" date="2022-01" db="UniProtKB">
        <authorList>
            <consortium name="EnsemblMetazoa"/>
        </authorList>
    </citation>
    <scope>IDENTIFICATION</scope>
</reference>
<dbReference type="PROSITE" id="PS50905">
    <property type="entry name" value="FERRITIN_LIKE"/>
    <property type="match status" value="1"/>
</dbReference>
<accession>A0A8I6S3L6</accession>
<comment type="subcellular location">
    <subcellularLocation>
        <location evidence="1">Golgi apparatus</location>
    </subcellularLocation>
    <subcellularLocation>
        <location evidence="2">Secreted</location>
    </subcellularLocation>
</comment>
<proteinExistence type="inferred from homology"/>
<keyword evidence="5" id="KW-0964">Secreted</keyword>
<dbReference type="OMA" id="KGMRHQI"/>
<comment type="similarity">
    <text evidence="3 15">Belongs to the ferritin family.</text>
</comment>
<evidence type="ECO:0000256" key="14">
    <source>
        <dbReference type="PIRSR" id="PIRSR601519-1"/>
    </source>
</evidence>
<evidence type="ECO:0000256" key="6">
    <source>
        <dbReference type="ARBA" id="ARBA00022723"/>
    </source>
</evidence>
<feature type="binding site" evidence="14">
    <location>
        <position position="95"/>
    </location>
    <ligand>
        <name>Fe cation</name>
        <dbReference type="ChEBI" id="CHEBI:24875"/>
        <label>1</label>
    </ligand>
</feature>
<evidence type="ECO:0000313" key="19">
    <source>
        <dbReference type="Proteomes" id="UP000494040"/>
    </source>
</evidence>
<dbReference type="GO" id="GO:0004322">
    <property type="term" value="F:ferroxidase activity"/>
    <property type="evidence" value="ECO:0007669"/>
    <property type="project" value="UniProtKB-EC"/>
</dbReference>
<feature type="binding site" evidence="14">
    <location>
        <position position="92"/>
    </location>
    <ligand>
        <name>Fe cation</name>
        <dbReference type="ChEBI" id="CHEBI:24875"/>
        <label>1</label>
    </ligand>
</feature>
<evidence type="ECO:0000256" key="13">
    <source>
        <dbReference type="ARBA" id="ARBA00063343"/>
    </source>
</evidence>
<evidence type="ECO:0000256" key="10">
    <source>
        <dbReference type="ARBA" id="ARBA00023034"/>
    </source>
</evidence>
<dbReference type="GeneID" id="106669855"/>
<comment type="function">
    <text evidence="15">Stores iron in a soluble, non-toxic, readily available form. Important for iron homeostasis. Iron is taken up in the ferrous form and deposited as ferric hydroxides after oxidation.</text>
</comment>
<dbReference type="CDD" id="cd01056">
    <property type="entry name" value="Euk_Ferritin"/>
    <property type="match status" value="1"/>
</dbReference>
<keyword evidence="19" id="KW-1185">Reference proteome</keyword>
<evidence type="ECO:0000256" key="12">
    <source>
        <dbReference type="ARBA" id="ARBA00047990"/>
    </source>
</evidence>
<dbReference type="Proteomes" id="UP000494040">
    <property type="component" value="Unassembled WGS sequence"/>
</dbReference>
<feature type="domain" description="Ferritin-like diiron" evidence="17">
    <location>
        <begin position="40"/>
        <end position="203"/>
    </location>
</feature>
<comment type="catalytic activity">
    <reaction evidence="12 15">
        <text>4 Fe(2+) + O2 + 4 H(+) = 4 Fe(3+) + 2 H2O</text>
        <dbReference type="Rhea" id="RHEA:11148"/>
        <dbReference type="ChEBI" id="CHEBI:15377"/>
        <dbReference type="ChEBI" id="CHEBI:15378"/>
        <dbReference type="ChEBI" id="CHEBI:15379"/>
        <dbReference type="ChEBI" id="CHEBI:29033"/>
        <dbReference type="ChEBI" id="CHEBI:29034"/>
        <dbReference type="EC" id="1.16.3.1"/>
    </reaction>
</comment>
<evidence type="ECO:0000256" key="5">
    <source>
        <dbReference type="ARBA" id="ARBA00022525"/>
    </source>
</evidence>
<dbReference type="InterPro" id="IPR009078">
    <property type="entry name" value="Ferritin-like_SF"/>
</dbReference>
<dbReference type="Gene3D" id="1.20.1260.10">
    <property type="match status" value="1"/>
</dbReference>
<dbReference type="EnsemblMetazoa" id="XM_014399669.2">
    <property type="protein sequence ID" value="XP_014255155.1"/>
    <property type="gene ID" value="LOC106669855"/>
</dbReference>
<dbReference type="PANTHER" id="PTHR11431">
    <property type="entry name" value="FERRITIN"/>
    <property type="match status" value="1"/>
</dbReference>
<feature type="binding site" evidence="14">
    <location>
        <position position="143"/>
    </location>
    <ligand>
        <name>Fe cation</name>
        <dbReference type="ChEBI" id="CHEBI:24875"/>
        <label>1</label>
    </ligand>
</feature>
<dbReference type="SUPFAM" id="SSF47240">
    <property type="entry name" value="Ferritin-like"/>
    <property type="match status" value="1"/>
</dbReference>
<dbReference type="PANTHER" id="PTHR11431:SF43">
    <property type="entry name" value="FERRITIN"/>
    <property type="match status" value="1"/>
</dbReference>
<keyword evidence="7 16" id="KW-0732">Signal</keyword>
<evidence type="ECO:0000256" key="3">
    <source>
        <dbReference type="ARBA" id="ARBA00007513"/>
    </source>
</evidence>
<dbReference type="InterPro" id="IPR001519">
    <property type="entry name" value="Ferritin"/>
</dbReference>
<evidence type="ECO:0000256" key="2">
    <source>
        <dbReference type="ARBA" id="ARBA00004613"/>
    </source>
</evidence>
<keyword evidence="9 14" id="KW-0408">Iron</keyword>
<comment type="subunit">
    <text evidence="13">Oligomer of 12 light (L) chains and 12 heavy (H) chains; L and H chains are disulfide-linked. The functional molecule forms a roughly spherical shell with a diameter of 12 nm and contains a central cavity into which the insoluble ferric iron core is deposited.</text>
</comment>
<dbReference type="CTD" id="46415"/>
<keyword evidence="11" id="KW-1015">Disulfide bond</keyword>
<evidence type="ECO:0000256" key="8">
    <source>
        <dbReference type="ARBA" id="ARBA00023002"/>
    </source>
</evidence>
<keyword evidence="8 15" id="KW-0560">Oxidoreductase</keyword>
<dbReference type="GO" id="GO:0006879">
    <property type="term" value="P:intracellular iron ion homeostasis"/>
    <property type="evidence" value="ECO:0007669"/>
    <property type="project" value="UniProtKB-KW"/>
</dbReference>
<feature type="chain" id="PRO_5035227359" description="Ferritin" evidence="16">
    <location>
        <begin position="17"/>
        <end position="221"/>
    </location>
</feature>
<feature type="binding site" evidence="14">
    <location>
        <position position="57"/>
    </location>
    <ligand>
        <name>Fe cation</name>
        <dbReference type="ChEBI" id="CHEBI:24875"/>
        <label>1</label>
    </ligand>
</feature>
<dbReference type="OrthoDB" id="186462at2759"/>